<dbReference type="GO" id="GO:0005737">
    <property type="term" value="C:cytoplasm"/>
    <property type="evidence" value="ECO:0007669"/>
    <property type="project" value="TreeGrafter"/>
</dbReference>
<gene>
    <name evidence="9" type="ORF">CAPTEDRAFT_122144</name>
</gene>
<keyword evidence="11" id="KW-1185">Reference proteome</keyword>
<dbReference type="GO" id="GO:0020037">
    <property type="term" value="F:heme binding"/>
    <property type="evidence" value="ECO:0007669"/>
    <property type="project" value="InterPro"/>
</dbReference>
<keyword evidence="8" id="KW-0812">Transmembrane</keyword>
<keyword evidence="3 7" id="KW-0479">Metal-binding</keyword>
<evidence type="ECO:0000256" key="8">
    <source>
        <dbReference type="SAM" id="Phobius"/>
    </source>
</evidence>
<evidence type="ECO:0000313" key="11">
    <source>
        <dbReference type="Proteomes" id="UP000014760"/>
    </source>
</evidence>
<dbReference type="InterPro" id="IPR001128">
    <property type="entry name" value="Cyt_P450"/>
</dbReference>
<proteinExistence type="inferred from homology"/>
<dbReference type="Proteomes" id="UP000014760">
    <property type="component" value="Unassembled WGS sequence"/>
</dbReference>
<sequence length="499" mass="56683">MTILQEIFSWLTIQTILVGTLVLLFVLWVQNFSRCYNMPPGPMQWPIVGNLPSLAMIGKENLLDYFKKLGDKYNGLFTIKMGDHLAVCITDYSIMKEALLKQGACFSDRPSLHMMKVIQHSETIRGILFGNGRPWQLQKNFTIQSLRDEGVGKKTVEAKIQVEARALVSELEKKVGQAQDPSGSVAMAVSNVICSMIFGARYEYNDAEFTSLLKTINDMVQSVNWYDPRNVFSLLEYLPYPKSYNIVRNGQSQVSNLVVKEIEKHRKSLTVGENRDIIDRALHISRKNGEDSKYFEGEELNTLVLELFLAGADTSVQTLKWSLLLMAKYAEYQENCFTEINTVIGERLPTMDDRACLPIVEATLSEIQRFRIVGPMAITHISTKDATLRGFHIPKGTWVLPQLHAIMFDEKLWKDPNEFRPGRFLDSSGKFVVADELINFGIGKWSCPGEALAKANHFIFFVMLIQKFKILKTDVDVNLDPILGTNWSPNSQNIMFSLR</sequence>
<comment type="cofactor">
    <cofactor evidence="1 7">
        <name>heme</name>
        <dbReference type="ChEBI" id="CHEBI:30413"/>
    </cofactor>
</comment>
<dbReference type="Pfam" id="PF00067">
    <property type="entry name" value="p450"/>
    <property type="match status" value="1"/>
</dbReference>
<feature type="binding site" description="axial binding residue" evidence="7">
    <location>
        <position position="447"/>
    </location>
    <ligand>
        <name>heme</name>
        <dbReference type="ChEBI" id="CHEBI:30413"/>
    </ligand>
    <ligandPart>
        <name>Fe</name>
        <dbReference type="ChEBI" id="CHEBI:18248"/>
    </ligandPart>
</feature>
<evidence type="ECO:0000313" key="9">
    <source>
        <dbReference type="EMBL" id="ELT93669.1"/>
    </source>
</evidence>
<keyword evidence="8" id="KW-1133">Transmembrane helix</keyword>
<dbReference type="PANTHER" id="PTHR24300">
    <property type="entry name" value="CYTOCHROME P450 508A4-RELATED"/>
    <property type="match status" value="1"/>
</dbReference>
<dbReference type="GO" id="GO:0005506">
    <property type="term" value="F:iron ion binding"/>
    <property type="evidence" value="ECO:0007669"/>
    <property type="project" value="InterPro"/>
</dbReference>
<protein>
    <recommendedName>
        <fullName evidence="12">Cytochrome P450</fullName>
    </recommendedName>
</protein>
<dbReference type="InterPro" id="IPR036396">
    <property type="entry name" value="Cyt_P450_sf"/>
</dbReference>
<dbReference type="FunFam" id="1.10.630.10:FF:000036">
    <property type="entry name" value="CYtochrome P450 family"/>
    <property type="match status" value="1"/>
</dbReference>
<dbReference type="Gene3D" id="1.10.630.10">
    <property type="entry name" value="Cytochrome P450"/>
    <property type="match status" value="1"/>
</dbReference>
<evidence type="ECO:0000256" key="4">
    <source>
        <dbReference type="ARBA" id="ARBA00023002"/>
    </source>
</evidence>
<dbReference type="OrthoDB" id="1055148at2759"/>
<evidence type="ECO:0000256" key="2">
    <source>
        <dbReference type="ARBA" id="ARBA00010617"/>
    </source>
</evidence>
<keyword evidence="6" id="KW-0503">Monooxygenase</keyword>
<evidence type="ECO:0000256" key="1">
    <source>
        <dbReference type="ARBA" id="ARBA00001971"/>
    </source>
</evidence>
<organism evidence="9">
    <name type="scientific">Capitella teleta</name>
    <name type="common">Polychaete worm</name>
    <dbReference type="NCBI Taxonomy" id="283909"/>
    <lineage>
        <taxon>Eukaryota</taxon>
        <taxon>Metazoa</taxon>
        <taxon>Spiralia</taxon>
        <taxon>Lophotrochozoa</taxon>
        <taxon>Annelida</taxon>
        <taxon>Polychaeta</taxon>
        <taxon>Sedentaria</taxon>
        <taxon>Scolecida</taxon>
        <taxon>Capitellidae</taxon>
        <taxon>Capitella</taxon>
    </lineage>
</organism>
<dbReference type="PRINTS" id="PR00463">
    <property type="entry name" value="EP450I"/>
</dbReference>
<accession>R7TIX4</accession>
<dbReference type="EMBL" id="AMQN01012671">
    <property type="status" value="NOT_ANNOTATED_CDS"/>
    <property type="molecule type" value="Genomic_DNA"/>
</dbReference>
<dbReference type="GO" id="GO:0016712">
    <property type="term" value="F:oxidoreductase activity, acting on paired donors, with incorporation or reduction of molecular oxygen, reduced flavin or flavoprotein as one donor, and incorporation of one atom of oxygen"/>
    <property type="evidence" value="ECO:0007669"/>
    <property type="project" value="TreeGrafter"/>
</dbReference>
<feature type="transmembrane region" description="Helical" evidence="8">
    <location>
        <begin position="7"/>
        <end position="29"/>
    </location>
</feature>
<dbReference type="InterPro" id="IPR050182">
    <property type="entry name" value="Cytochrome_P450_fam2"/>
</dbReference>
<keyword evidence="5 7" id="KW-0408">Iron</keyword>
<dbReference type="OMA" id="FMKSRGE"/>
<reference evidence="11" key="1">
    <citation type="submission" date="2012-12" db="EMBL/GenBank/DDBJ databases">
        <authorList>
            <person name="Hellsten U."/>
            <person name="Grimwood J."/>
            <person name="Chapman J.A."/>
            <person name="Shapiro H."/>
            <person name="Aerts A."/>
            <person name="Otillar R.P."/>
            <person name="Terry A.Y."/>
            <person name="Boore J.L."/>
            <person name="Simakov O."/>
            <person name="Marletaz F."/>
            <person name="Cho S.-J."/>
            <person name="Edsinger-Gonzales E."/>
            <person name="Havlak P."/>
            <person name="Kuo D.-H."/>
            <person name="Larsson T."/>
            <person name="Lv J."/>
            <person name="Arendt D."/>
            <person name="Savage R."/>
            <person name="Osoegawa K."/>
            <person name="de Jong P."/>
            <person name="Lindberg D.R."/>
            <person name="Seaver E.C."/>
            <person name="Weisblat D.A."/>
            <person name="Putnam N.H."/>
            <person name="Grigoriev I.V."/>
            <person name="Rokhsar D.S."/>
        </authorList>
    </citation>
    <scope>NUCLEOTIDE SEQUENCE</scope>
    <source>
        <strain evidence="11">I ESC-2004</strain>
    </source>
</reference>
<keyword evidence="8" id="KW-0472">Membrane</keyword>
<evidence type="ECO:0000256" key="5">
    <source>
        <dbReference type="ARBA" id="ARBA00023004"/>
    </source>
</evidence>
<dbReference type="AlphaFoldDB" id="R7TIX4"/>
<evidence type="ECO:0000256" key="6">
    <source>
        <dbReference type="ARBA" id="ARBA00023033"/>
    </source>
</evidence>
<reference evidence="10" key="3">
    <citation type="submission" date="2015-06" db="UniProtKB">
        <authorList>
            <consortium name="EnsemblMetazoa"/>
        </authorList>
    </citation>
    <scope>IDENTIFICATION</scope>
</reference>
<dbReference type="InterPro" id="IPR002401">
    <property type="entry name" value="Cyt_P450_E_grp-I"/>
</dbReference>
<dbReference type="STRING" id="283909.R7TIX4"/>
<dbReference type="EnsemblMetazoa" id="CapteT122144">
    <property type="protein sequence ID" value="CapteP122144"/>
    <property type="gene ID" value="CapteG122144"/>
</dbReference>
<dbReference type="HOGENOM" id="CLU_001570_22_0_1"/>
<dbReference type="PANTHER" id="PTHR24300:SF397">
    <property type="entry name" value="CYTOCHROME P450 2U1"/>
    <property type="match status" value="1"/>
</dbReference>
<dbReference type="GO" id="GO:0006805">
    <property type="term" value="P:xenobiotic metabolic process"/>
    <property type="evidence" value="ECO:0007669"/>
    <property type="project" value="TreeGrafter"/>
</dbReference>
<evidence type="ECO:0008006" key="12">
    <source>
        <dbReference type="Google" id="ProtNLM"/>
    </source>
</evidence>
<keyword evidence="4" id="KW-0560">Oxidoreductase</keyword>
<evidence type="ECO:0000313" key="10">
    <source>
        <dbReference type="EnsemblMetazoa" id="CapteP122144"/>
    </source>
</evidence>
<dbReference type="SUPFAM" id="SSF48264">
    <property type="entry name" value="Cytochrome P450"/>
    <property type="match status" value="1"/>
</dbReference>
<name>R7TIX4_CAPTE</name>
<dbReference type="PRINTS" id="PR00385">
    <property type="entry name" value="P450"/>
</dbReference>
<keyword evidence="7" id="KW-0349">Heme</keyword>
<dbReference type="EMBL" id="KB309672">
    <property type="protein sequence ID" value="ELT93669.1"/>
    <property type="molecule type" value="Genomic_DNA"/>
</dbReference>
<evidence type="ECO:0000256" key="3">
    <source>
        <dbReference type="ARBA" id="ARBA00022723"/>
    </source>
</evidence>
<evidence type="ECO:0000256" key="7">
    <source>
        <dbReference type="PIRSR" id="PIRSR602401-1"/>
    </source>
</evidence>
<reference evidence="9 11" key="2">
    <citation type="journal article" date="2013" name="Nature">
        <title>Insights into bilaterian evolution from three spiralian genomes.</title>
        <authorList>
            <person name="Simakov O."/>
            <person name="Marletaz F."/>
            <person name="Cho S.J."/>
            <person name="Edsinger-Gonzales E."/>
            <person name="Havlak P."/>
            <person name="Hellsten U."/>
            <person name="Kuo D.H."/>
            <person name="Larsson T."/>
            <person name="Lv J."/>
            <person name="Arendt D."/>
            <person name="Savage R."/>
            <person name="Osoegawa K."/>
            <person name="de Jong P."/>
            <person name="Grimwood J."/>
            <person name="Chapman J.A."/>
            <person name="Shapiro H."/>
            <person name="Aerts A."/>
            <person name="Otillar R.P."/>
            <person name="Terry A.Y."/>
            <person name="Boore J.L."/>
            <person name="Grigoriev I.V."/>
            <person name="Lindberg D.R."/>
            <person name="Seaver E.C."/>
            <person name="Weisblat D.A."/>
            <person name="Putnam N.H."/>
            <person name="Rokhsar D.S."/>
        </authorList>
    </citation>
    <scope>NUCLEOTIDE SEQUENCE</scope>
    <source>
        <strain evidence="9 11">I ESC-2004</strain>
    </source>
</reference>
<dbReference type="GO" id="GO:0006082">
    <property type="term" value="P:organic acid metabolic process"/>
    <property type="evidence" value="ECO:0007669"/>
    <property type="project" value="TreeGrafter"/>
</dbReference>
<dbReference type="GO" id="GO:0008395">
    <property type="term" value="F:steroid hydroxylase activity"/>
    <property type="evidence" value="ECO:0007669"/>
    <property type="project" value="TreeGrafter"/>
</dbReference>
<comment type="similarity">
    <text evidence="2">Belongs to the cytochrome P450 family.</text>
</comment>